<organism evidence="1">
    <name type="scientific">Lepeophtheirus salmonis</name>
    <name type="common">Salmon louse</name>
    <name type="synonym">Caligus salmonis</name>
    <dbReference type="NCBI Taxonomy" id="72036"/>
    <lineage>
        <taxon>Eukaryota</taxon>
        <taxon>Metazoa</taxon>
        <taxon>Ecdysozoa</taxon>
        <taxon>Arthropoda</taxon>
        <taxon>Crustacea</taxon>
        <taxon>Multicrustacea</taxon>
        <taxon>Hexanauplia</taxon>
        <taxon>Copepoda</taxon>
        <taxon>Siphonostomatoida</taxon>
        <taxon>Caligidae</taxon>
        <taxon>Lepeophtheirus</taxon>
    </lineage>
</organism>
<accession>A0A0K2TLJ2</accession>
<protein>
    <submittedName>
        <fullName evidence="1">Uncharacterized protein</fullName>
    </submittedName>
</protein>
<name>A0A0K2TLJ2_LEPSM</name>
<reference evidence="1" key="1">
    <citation type="submission" date="2014-05" db="EMBL/GenBank/DDBJ databases">
        <authorList>
            <person name="Chronopoulou M."/>
        </authorList>
    </citation>
    <scope>NUCLEOTIDE SEQUENCE</scope>
    <source>
        <tissue evidence="1">Whole organism</tissue>
    </source>
</reference>
<evidence type="ECO:0000313" key="1">
    <source>
        <dbReference type="EMBL" id="CDW26953.1"/>
    </source>
</evidence>
<dbReference type="AlphaFoldDB" id="A0A0K2TLJ2"/>
<sequence length="44" mass="5022">MSATEEFGFFLKANIRQLTNTEGFLPTPGDCLRYSSTFNRMDTL</sequence>
<proteinExistence type="predicted"/>
<dbReference type="EMBL" id="HACA01009592">
    <property type="protein sequence ID" value="CDW26953.1"/>
    <property type="molecule type" value="Transcribed_RNA"/>
</dbReference>